<dbReference type="Gene3D" id="3.30.565.10">
    <property type="entry name" value="Histidine kinase-like ATPase, C-terminal domain"/>
    <property type="match status" value="1"/>
</dbReference>
<organism evidence="15 16">
    <name type="scientific">Franzmannia qiaohouensis</name>
    <dbReference type="NCBI Taxonomy" id="1329370"/>
    <lineage>
        <taxon>Bacteria</taxon>
        <taxon>Pseudomonadati</taxon>
        <taxon>Pseudomonadota</taxon>
        <taxon>Gammaproteobacteria</taxon>
        <taxon>Oceanospirillales</taxon>
        <taxon>Halomonadaceae</taxon>
        <taxon>Franzmannia</taxon>
    </lineage>
</organism>
<evidence type="ECO:0000256" key="9">
    <source>
        <dbReference type="ARBA" id="ARBA00022840"/>
    </source>
</evidence>
<dbReference type="EMBL" id="JARWAM010000011">
    <property type="protein sequence ID" value="MDR5906644.1"/>
    <property type="molecule type" value="Genomic_DNA"/>
</dbReference>
<keyword evidence="8" id="KW-0418">Kinase</keyword>
<feature type="domain" description="Histidine kinase" evidence="13">
    <location>
        <begin position="263"/>
        <end position="469"/>
    </location>
</feature>
<feature type="transmembrane region" description="Helical" evidence="12">
    <location>
        <begin position="7"/>
        <end position="28"/>
    </location>
</feature>
<dbReference type="InterPro" id="IPR003661">
    <property type="entry name" value="HisK_dim/P_dom"/>
</dbReference>
<dbReference type="Pfam" id="PF02518">
    <property type="entry name" value="HATPase_c"/>
    <property type="match status" value="1"/>
</dbReference>
<keyword evidence="16" id="KW-1185">Reference proteome</keyword>
<proteinExistence type="predicted"/>
<keyword evidence="5" id="KW-0808">Transferase</keyword>
<accession>A0ABU1HIN5</accession>
<evidence type="ECO:0000256" key="2">
    <source>
        <dbReference type="ARBA" id="ARBA00004141"/>
    </source>
</evidence>
<keyword evidence="11" id="KW-0902">Two-component regulatory system</keyword>
<dbReference type="Gene3D" id="1.10.287.130">
    <property type="match status" value="1"/>
</dbReference>
<evidence type="ECO:0000259" key="13">
    <source>
        <dbReference type="PROSITE" id="PS50109"/>
    </source>
</evidence>
<sequence length="471" mass="52652">MRSIRRYLIVTLTLVLAVATLIIIAVIYRVTHHKAEDVLDVQLSLQGRIVASLLAPGTPEQEYARIARHLDQPGHPSRWFGDAASPEAGQASPQASIARRFHTDERMLTLGFWEADGMPWLMGAEWNDAGPFPAPQQQGYRWETYAGERWRVFSLILDDQQRWLSIGLRERFHDDLSRQLAMGNLLPLLIALPALLLLVGLVVHRGLRPLLSLSRQVAGRNERELGRIRLAVPRELRPLRDALNDFMARLEDALARERRFSADAAHELRTPLAALKVHLDNAMAGERDALPRAYASIERLQRVVEQLLTLVRLDQEGEASAERVNLLALTQTLAAEMWPQARARQQLLSIATDDAIWVEGNVTELGMLIRNLLDNALRYSPHGGWVEVSMGDNDGTAWLVVRDSGPGIDETLLASVTERFRRGSNRDVEGSGLGLSIALQVARRQQLTLQLTNASTGGLEAWLRWPQSAVS</sequence>
<comment type="caution">
    <text evidence="15">The sequence shown here is derived from an EMBL/GenBank/DDBJ whole genome shotgun (WGS) entry which is preliminary data.</text>
</comment>
<dbReference type="InterPro" id="IPR003594">
    <property type="entry name" value="HATPase_dom"/>
</dbReference>
<evidence type="ECO:0000256" key="5">
    <source>
        <dbReference type="ARBA" id="ARBA00022679"/>
    </source>
</evidence>
<dbReference type="SMART" id="SM00387">
    <property type="entry name" value="HATPase_c"/>
    <property type="match status" value="1"/>
</dbReference>
<keyword evidence="4" id="KW-0597">Phosphoprotein</keyword>
<dbReference type="InterPro" id="IPR003660">
    <property type="entry name" value="HAMP_dom"/>
</dbReference>
<dbReference type="PROSITE" id="PS50109">
    <property type="entry name" value="HIS_KIN"/>
    <property type="match status" value="1"/>
</dbReference>
<evidence type="ECO:0000256" key="8">
    <source>
        <dbReference type="ARBA" id="ARBA00022777"/>
    </source>
</evidence>
<dbReference type="PANTHER" id="PTHR45436">
    <property type="entry name" value="SENSOR HISTIDINE KINASE YKOH"/>
    <property type="match status" value="1"/>
</dbReference>
<reference evidence="15 16" key="1">
    <citation type="submission" date="2023-04" db="EMBL/GenBank/DDBJ databases">
        <title>A long-awaited taxogenomic arrangement of the family Halomonadaceae.</title>
        <authorList>
            <person name="De La Haba R."/>
            <person name="Chuvochina M."/>
            <person name="Wittouck S."/>
            <person name="Arahal D.R."/>
            <person name="Sanchez-Porro C."/>
            <person name="Hugenholtz P."/>
            <person name="Ventosa A."/>
        </authorList>
    </citation>
    <scope>NUCLEOTIDE SEQUENCE [LARGE SCALE GENOMIC DNA]</scope>
    <source>
        <strain evidence="15 16">DSM 26770</strain>
    </source>
</reference>
<dbReference type="CDD" id="cd00082">
    <property type="entry name" value="HisKA"/>
    <property type="match status" value="1"/>
</dbReference>
<dbReference type="GO" id="GO:0005524">
    <property type="term" value="F:ATP binding"/>
    <property type="evidence" value="ECO:0007669"/>
    <property type="project" value="UniProtKB-KW"/>
</dbReference>
<dbReference type="InterPro" id="IPR050428">
    <property type="entry name" value="TCS_sensor_his_kinase"/>
</dbReference>
<keyword evidence="12" id="KW-0472">Membrane</keyword>
<dbReference type="RefSeq" id="WP_309723308.1">
    <property type="nucleotide sequence ID" value="NZ_JARWAM010000011.1"/>
</dbReference>
<evidence type="ECO:0000256" key="6">
    <source>
        <dbReference type="ARBA" id="ARBA00022692"/>
    </source>
</evidence>
<name>A0ABU1HIN5_9GAMM</name>
<dbReference type="PANTHER" id="PTHR45436:SF14">
    <property type="entry name" value="SENSOR PROTEIN QSEC"/>
    <property type="match status" value="1"/>
</dbReference>
<evidence type="ECO:0000256" key="11">
    <source>
        <dbReference type="ARBA" id="ARBA00023012"/>
    </source>
</evidence>
<feature type="domain" description="HAMP" evidence="14">
    <location>
        <begin position="204"/>
        <end position="255"/>
    </location>
</feature>
<keyword evidence="9 15" id="KW-0067">ATP-binding</keyword>
<dbReference type="PROSITE" id="PS50885">
    <property type="entry name" value="HAMP"/>
    <property type="match status" value="1"/>
</dbReference>
<gene>
    <name evidence="15" type="ORF">QC821_15305</name>
</gene>
<dbReference type="SUPFAM" id="SSF47384">
    <property type="entry name" value="Homodimeric domain of signal transducing histidine kinase"/>
    <property type="match status" value="1"/>
</dbReference>
<evidence type="ECO:0000259" key="14">
    <source>
        <dbReference type="PROSITE" id="PS50885"/>
    </source>
</evidence>
<evidence type="ECO:0000313" key="15">
    <source>
        <dbReference type="EMBL" id="MDR5906644.1"/>
    </source>
</evidence>
<evidence type="ECO:0000256" key="12">
    <source>
        <dbReference type="SAM" id="Phobius"/>
    </source>
</evidence>
<dbReference type="EC" id="2.7.13.3" evidence="3"/>
<keyword evidence="10 12" id="KW-1133">Transmembrane helix</keyword>
<dbReference type="InterPro" id="IPR005467">
    <property type="entry name" value="His_kinase_dom"/>
</dbReference>
<dbReference type="SMART" id="SM00388">
    <property type="entry name" value="HisKA"/>
    <property type="match status" value="1"/>
</dbReference>
<dbReference type="Pfam" id="PF00512">
    <property type="entry name" value="HisKA"/>
    <property type="match status" value="1"/>
</dbReference>
<evidence type="ECO:0000256" key="7">
    <source>
        <dbReference type="ARBA" id="ARBA00022741"/>
    </source>
</evidence>
<evidence type="ECO:0000256" key="3">
    <source>
        <dbReference type="ARBA" id="ARBA00012438"/>
    </source>
</evidence>
<keyword evidence="7" id="KW-0547">Nucleotide-binding</keyword>
<comment type="catalytic activity">
    <reaction evidence="1">
        <text>ATP + protein L-histidine = ADP + protein N-phospho-L-histidine.</text>
        <dbReference type="EC" id="2.7.13.3"/>
    </reaction>
</comment>
<evidence type="ECO:0000256" key="1">
    <source>
        <dbReference type="ARBA" id="ARBA00000085"/>
    </source>
</evidence>
<feature type="transmembrane region" description="Helical" evidence="12">
    <location>
        <begin position="185"/>
        <end position="203"/>
    </location>
</feature>
<dbReference type="InterPro" id="IPR036097">
    <property type="entry name" value="HisK_dim/P_sf"/>
</dbReference>
<evidence type="ECO:0000256" key="4">
    <source>
        <dbReference type="ARBA" id="ARBA00022553"/>
    </source>
</evidence>
<dbReference type="Proteomes" id="UP001251374">
    <property type="component" value="Unassembled WGS sequence"/>
</dbReference>
<evidence type="ECO:0000256" key="10">
    <source>
        <dbReference type="ARBA" id="ARBA00022989"/>
    </source>
</evidence>
<comment type="subcellular location">
    <subcellularLocation>
        <location evidence="2">Membrane</location>
        <topology evidence="2">Multi-pass membrane protein</topology>
    </subcellularLocation>
</comment>
<protein>
    <recommendedName>
        <fullName evidence="3">histidine kinase</fullName>
        <ecNumber evidence="3">2.7.13.3</ecNumber>
    </recommendedName>
</protein>
<keyword evidence="6 12" id="KW-0812">Transmembrane</keyword>
<evidence type="ECO:0000313" key="16">
    <source>
        <dbReference type="Proteomes" id="UP001251374"/>
    </source>
</evidence>
<dbReference type="InterPro" id="IPR036890">
    <property type="entry name" value="HATPase_C_sf"/>
</dbReference>
<dbReference type="CDD" id="cd00075">
    <property type="entry name" value="HATPase"/>
    <property type="match status" value="1"/>
</dbReference>
<dbReference type="SUPFAM" id="SSF55874">
    <property type="entry name" value="ATPase domain of HSP90 chaperone/DNA topoisomerase II/histidine kinase"/>
    <property type="match status" value="1"/>
</dbReference>